<sequence length="257" mass="27025">MGIGDIVTEKKKQVDEWLKNQSVPVEIAAISAGSAVQGGVLGFVLGTVNKNLAEQAATNPAMANQPAMSGAMSGPPHVLAVNLAVFTAVQGGLTCWIKKMNKFSEIETGMLAMFGAGAALSVSSSLSGQKAAFGGQDAAIPEGPMQIAQEAVKSGVLFSLLNGAFMKIGQSFSGKNEKTDVFYSHAVGMLTALGLEKYEKNFKRGLLTDDCLLLLNDNALQEVRIPPGPRLKILNYVAGMRVAQQQQQQAMSLAVKP</sequence>
<protein>
    <recommendedName>
        <fullName evidence="5">SAM domain-containing protein</fullName>
    </recommendedName>
</protein>
<evidence type="ECO:0000313" key="7">
    <source>
        <dbReference type="Proteomes" id="UP000198341"/>
    </source>
</evidence>
<dbReference type="GO" id="GO:0008320">
    <property type="term" value="F:protein transmembrane transporter activity"/>
    <property type="evidence" value="ECO:0007669"/>
    <property type="project" value="TreeGrafter"/>
</dbReference>
<dbReference type="PANTHER" id="PTHR14110:SF6">
    <property type="entry name" value="OS04G0405100 PROTEIN"/>
    <property type="match status" value="1"/>
</dbReference>
<dbReference type="GO" id="GO:0045039">
    <property type="term" value="P:protein insertion into mitochondrial inner membrane"/>
    <property type="evidence" value="ECO:0007669"/>
    <property type="project" value="InterPro"/>
</dbReference>
<dbReference type="SMART" id="SM00454">
    <property type="entry name" value="SAM"/>
    <property type="match status" value="1"/>
</dbReference>
<evidence type="ECO:0000313" key="6">
    <source>
        <dbReference type="EMBL" id="CCO14407.1"/>
    </source>
</evidence>
<dbReference type="Pfam" id="PF00536">
    <property type="entry name" value="SAM_1"/>
    <property type="match status" value="1"/>
</dbReference>
<dbReference type="GO" id="GO:0042721">
    <property type="term" value="C:TIM22 mitochondrial import inner membrane insertion complex"/>
    <property type="evidence" value="ECO:0007669"/>
    <property type="project" value="InterPro"/>
</dbReference>
<dbReference type="GeneID" id="19018174"/>
<keyword evidence="7" id="KW-1185">Reference proteome</keyword>
<dbReference type="EMBL" id="FO082278">
    <property type="protein sequence ID" value="CCO14407.1"/>
    <property type="molecule type" value="Genomic_DNA"/>
</dbReference>
<dbReference type="STRING" id="41875.K8E9L4"/>
<evidence type="ECO:0000256" key="4">
    <source>
        <dbReference type="ARBA" id="ARBA00023136"/>
    </source>
</evidence>
<dbReference type="InterPro" id="IPR001660">
    <property type="entry name" value="SAM"/>
</dbReference>
<reference evidence="6 7" key="1">
    <citation type="submission" date="2011-10" db="EMBL/GenBank/DDBJ databases">
        <authorList>
            <person name="Genoscope - CEA"/>
        </authorList>
    </citation>
    <scope>NUCLEOTIDE SEQUENCE [LARGE SCALE GENOMIC DNA]</scope>
    <source>
        <strain evidence="6 7">RCC 1105</strain>
    </source>
</reference>
<keyword evidence="4" id="KW-0472">Membrane</keyword>
<evidence type="ECO:0000256" key="2">
    <source>
        <dbReference type="ARBA" id="ARBA00022692"/>
    </source>
</evidence>
<comment type="subcellular location">
    <subcellularLocation>
        <location evidence="1">Membrane</location>
        <topology evidence="1">Multi-pass membrane protein</topology>
    </subcellularLocation>
</comment>
<dbReference type="eggNOG" id="ENOG502QPIB">
    <property type="taxonomic scope" value="Eukaryota"/>
</dbReference>
<dbReference type="GO" id="GO:0045036">
    <property type="term" value="P:protein targeting to chloroplast"/>
    <property type="evidence" value="ECO:0007669"/>
    <property type="project" value="TreeGrafter"/>
</dbReference>
<evidence type="ECO:0000259" key="5">
    <source>
        <dbReference type="SMART" id="SM00454"/>
    </source>
</evidence>
<dbReference type="Gene3D" id="1.10.150.50">
    <property type="entry name" value="Transcription Factor, Ets-1"/>
    <property type="match status" value="1"/>
</dbReference>
<keyword evidence="2" id="KW-0812">Transmembrane</keyword>
<dbReference type="PANTHER" id="PTHR14110">
    <property type="entry name" value="MITOCHONDRIAL IMPORT INNER MEMBRANE TRANSLOCASE SUBUNIT TIM22"/>
    <property type="match status" value="1"/>
</dbReference>
<dbReference type="OrthoDB" id="507126at2759"/>
<dbReference type="RefSeq" id="XP_007515528.1">
    <property type="nucleotide sequence ID" value="XM_007515466.1"/>
</dbReference>
<dbReference type="InterPro" id="IPR039175">
    <property type="entry name" value="TIM22"/>
</dbReference>
<dbReference type="KEGG" id="bpg:Bathy01g04390"/>
<evidence type="ECO:0000256" key="3">
    <source>
        <dbReference type="ARBA" id="ARBA00022989"/>
    </source>
</evidence>
<gene>
    <name evidence="6" type="ORF">Bathy01g04390</name>
</gene>
<organism evidence="6 7">
    <name type="scientific">Bathycoccus prasinos</name>
    <dbReference type="NCBI Taxonomy" id="41875"/>
    <lineage>
        <taxon>Eukaryota</taxon>
        <taxon>Viridiplantae</taxon>
        <taxon>Chlorophyta</taxon>
        <taxon>Mamiellophyceae</taxon>
        <taxon>Mamiellales</taxon>
        <taxon>Bathycoccaceae</taxon>
        <taxon>Bathycoccus</taxon>
    </lineage>
</organism>
<dbReference type="InterPro" id="IPR013761">
    <property type="entry name" value="SAM/pointed_sf"/>
</dbReference>
<keyword evidence="3" id="KW-1133">Transmembrane helix</keyword>
<dbReference type="Proteomes" id="UP000198341">
    <property type="component" value="Chromosome 1"/>
</dbReference>
<dbReference type="AlphaFoldDB" id="K8E9L4"/>
<evidence type="ECO:0000256" key="1">
    <source>
        <dbReference type="ARBA" id="ARBA00004141"/>
    </source>
</evidence>
<accession>K8E9L4</accession>
<proteinExistence type="predicted"/>
<name>K8E9L4_9CHLO</name>
<dbReference type="GO" id="GO:0009706">
    <property type="term" value="C:chloroplast inner membrane"/>
    <property type="evidence" value="ECO:0007669"/>
    <property type="project" value="TreeGrafter"/>
</dbReference>
<dbReference type="SUPFAM" id="SSF47769">
    <property type="entry name" value="SAM/Pointed domain"/>
    <property type="match status" value="1"/>
</dbReference>
<feature type="domain" description="SAM" evidence="5">
    <location>
        <begin position="179"/>
        <end position="243"/>
    </location>
</feature>